<dbReference type="AlphaFoldDB" id="A0A1B7NUC3"/>
<reference evidence="2 3" key="1">
    <citation type="submission" date="2015-07" db="EMBL/GenBank/DDBJ databases">
        <title>Emmonsia species relationships and genome sequence.</title>
        <authorList>
            <person name="Cuomo C.A."/>
            <person name="Schwartz I.S."/>
            <person name="Kenyon C."/>
            <person name="de Hoog G.S."/>
            <person name="Govender N.P."/>
            <person name="Botha A."/>
            <person name="Moreno L."/>
            <person name="de Vries M."/>
            <person name="Munoz J.F."/>
            <person name="Stielow J.B."/>
        </authorList>
    </citation>
    <scope>NUCLEOTIDE SEQUENCE [LARGE SCALE GENOMIC DNA]</scope>
    <source>
        <strain evidence="2 3">CBS 136260</strain>
    </source>
</reference>
<gene>
    <name evidence="2" type="ORF">ACJ72_05329</name>
</gene>
<organism evidence="2 3">
    <name type="scientific">Emergomyces africanus</name>
    <dbReference type="NCBI Taxonomy" id="1955775"/>
    <lineage>
        <taxon>Eukaryota</taxon>
        <taxon>Fungi</taxon>
        <taxon>Dikarya</taxon>
        <taxon>Ascomycota</taxon>
        <taxon>Pezizomycotina</taxon>
        <taxon>Eurotiomycetes</taxon>
        <taxon>Eurotiomycetidae</taxon>
        <taxon>Onygenales</taxon>
        <taxon>Ajellomycetaceae</taxon>
        <taxon>Emergomyces</taxon>
    </lineage>
</organism>
<dbReference type="EMBL" id="LGUA01000729">
    <property type="protein sequence ID" value="OAX80341.1"/>
    <property type="molecule type" value="Genomic_DNA"/>
</dbReference>
<evidence type="ECO:0000256" key="1">
    <source>
        <dbReference type="SAM" id="MobiDB-lite"/>
    </source>
</evidence>
<protein>
    <submittedName>
        <fullName evidence="2">Uncharacterized protein</fullName>
    </submittedName>
</protein>
<proteinExistence type="predicted"/>
<evidence type="ECO:0000313" key="2">
    <source>
        <dbReference type="EMBL" id="OAX80341.1"/>
    </source>
</evidence>
<comment type="caution">
    <text evidence="2">The sequence shown here is derived from an EMBL/GenBank/DDBJ whole genome shotgun (WGS) entry which is preliminary data.</text>
</comment>
<feature type="region of interest" description="Disordered" evidence="1">
    <location>
        <begin position="1"/>
        <end position="24"/>
    </location>
</feature>
<dbReference type="Proteomes" id="UP000091918">
    <property type="component" value="Unassembled WGS sequence"/>
</dbReference>
<evidence type="ECO:0000313" key="3">
    <source>
        <dbReference type="Proteomes" id="UP000091918"/>
    </source>
</evidence>
<accession>A0A1B7NUC3</accession>
<keyword evidence="3" id="KW-1185">Reference proteome</keyword>
<name>A0A1B7NUC3_9EURO</name>
<sequence length="265" mass="28882">MAAERVAMGNGTTGVGRGKSLTGPMPAKKARRVVFTIDQCTFIRTGALAVSASDAEERQKNNKRKYSSGSVLVGADEVESILMHAAIDFAFRCISCVYSVSQAPFERLHHGTNIIKHGNHPPSSFWLWRSLTTKSRSISPELDFYISNCANDIADSEDIDRKRQTPVSTNYLSTLALTIPNNVSSLLTKTALQVFHSASVSRGYLSESRRHGDQDKDVAMENGPVFNQVSPSMVAKRNIQFSQPCKDGSSVLDPLTCANSPQIGL</sequence>